<keyword evidence="2" id="KW-1185">Reference proteome</keyword>
<proteinExistence type="predicted"/>
<dbReference type="RefSeq" id="WP_329414695.1">
    <property type="nucleotide sequence ID" value="NZ_CP109441.1"/>
</dbReference>
<organism evidence="1 2">
    <name type="scientific">Nocardia vinacea</name>
    <dbReference type="NCBI Taxonomy" id="96468"/>
    <lineage>
        <taxon>Bacteria</taxon>
        <taxon>Bacillati</taxon>
        <taxon>Actinomycetota</taxon>
        <taxon>Actinomycetes</taxon>
        <taxon>Mycobacteriales</taxon>
        <taxon>Nocardiaceae</taxon>
        <taxon>Nocardia</taxon>
    </lineage>
</organism>
<protein>
    <submittedName>
        <fullName evidence="1">Uncharacterized protein</fullName>
    </submittedName>
</protein>
<gene>
    <name evidence="1" type="ORF">OG563_18265</name>
</gene>
<sequence length="244" mass="26847">MSTPAIPSEELRQSLTSIGLAICSDSTEGVPSPSQAMQAVNGGEVEPKYTVPYRSDDALGELDRLWHAEANAVSLYANAGKFLLILPGPGSSHAGWLCVQDTVGERLPSRIIAITNSPEFIAMSLDGKQLCATSREEYDYWVISHKFTEQFKAADHKRSVIYPEVRRLVKSGTSLSDLLSYLKSTGYFRGHKIELMSILREACGISLSETGELAALLDQYCTPIVPMDQLEAKWQYIVSDNRQG</sequence>
<dbReference type="EMBL" id="CP109441">
    <property type="protein sequence ID" value="WUV49962.1"/>
    <property type="molecule type" value="Genomic_DNA"/>
</dbReference>
<name>A0ABZ1Z338_9NOCA</name>
<reference evidence="1" key="1">
    <citation type="submission" date="2022-10" db="EMBL/GenBank/DDBJ databases">
        <title>The complete genomes of actinobacterial strains from the NBC collection.</title>
        <authorList>
            <person name="Joergensen T.S."/>
            <person name="Alvarez Arevalo M."/>
            <person name="Sterndorff E.B."/>
            <person name="Faurdal D."/>
            <person name="Vuksanovic O."/>
            <person name="Mourched A.-S."/>
            <person name="Charusanti P."/>
            <person name="Shaw S."/>
            <person name="Blin K."/>
            <person name="Weber T."/>
        </authorList>
    </citation>
    <scope>NUCLEOTIDE SEQUENCE</scope>
    <source>
        <strain evidence="1">NBC_01482</strain>
    </source>
</reference>
<evidence type="ECO:0000313" key="2">
    <source>
        <dbReference type="Proteomes" id="UP001432062"/>
    </source>
</evidence>
<dbReference type="Proteomes" id="UP001432062">
    <property type="component" value="Chromosome"/>
</dbReference>
<evidence type="ECO:0000313" key="1">
    <source>
        <dbReference type="EMBL" id="WUV49962.1"/>
    </source>
</evidence>
<accession>A0ABZ1Z338</accession>